<dbReference type="PANTHER" id="PTHR37017:SF11">
    <property type="entry name" value="ESTERASE_LIPASE_THIOESTERASE DOMAIN-CONTAINING PROTEIN"/>
    <property type="match status" value="1"/>
</dbReference>
<evidence type="ECO:0000313" key="3">
    <source>
        <dbReference type="Proteomes" id="UP001149165"/>
    </source>
</evidence>
<name>A0A9W9EKL9_9EURO</name>
<dbReference type="GO" id="GO:0017000">
    <property type="term" value="P:antibiotic biosynthetic process"/>
    <property type="evidence" value="ECO:0007669"/>
    <property type="project" value="UniProtKB-ARBA"/>
</dbReference>
<feature type="domain" description="AB hydrolase-1" evidence="1">
    <location>
        <begin position="13"/>
        <end position="253"/>
    </location>
</feature>
<dbReference type="InterPro" id="IPR000073">
    <property type="entry name" value="AB_hydrolase_1"/>
</dbReference>
<dbReference type="InterPro" id="IPR052897">
    <property type="entry name" value="Sec-Metab_Biosynth_Hydrolase"/>
</dbReference>
<dbReference type="PANTHER" id="PTHR37017">
    <property type="entry name" value="AB HYDROLASE-1 DOMAIN-CONTAINING PROTEIN-RELATED"/>
    <property type="match status" value="1"/>
</dbReference>
<comment type="caution">
    <text evidence="2">The sequence shown here is derived from an EMBL/GenBank/DDBJ whole genome shotgun (WGS) entry which is preliminary data.</text>
</comment>
<dbReference type="Proteomes" id="UP001149165">
    <property type="component" value="Unassembled WGS sequence"/>
</dbReference>
<dbReference type="InterPro" id="IPR029058">
    <property type="entry name" value="AB_hydrolase_fold"/>
</dbReference>
<dbReference type="Pfam" id="PF12697">
    <property type="entry name" value="Abhydrolase_6"/>
    <property type="match status" value="1"/>
</dbReference>
<dbReference type="SUPFAM" id="SSF53474">
    <property type="entry name" value="alpha/beta-Hydrolases"/>
    <property type="match status" value="1"/>
</dbReference>
<dbReference type="Gene3D" id="3.40.50.1820">
    <property type="entry name" value="alpha/beta hydrolase"/>
    <property type="match status" value="1"/>
</dbReference>
<organism evidence="2 3">
    <name type="scientific">Penicillium angulare</name>
    <dbReference type="NCBI Taxonomy" id="116970"/>
    <lineage>
        <taxon>Eukaryota</taxon>
        <taxon>Fungi</taxon>
        <taxon>Dikarya</taxon>
        <taxon>Ascomycota</taxon>
        <taxon>Pezizomycotina</taxon>
        <taxon>Eurotiomycetes</taxon>
        <taxon>Eurotiomycetidae</taxon>
        <taxon>Eurotiales</taxon>
        <taxon>Aspergillaceae</taxon>
        <taxon>Penicillium</taxon>
    </lineage>
</organism>
<reference evidence="2" key="2">
    <citation type="journal article" date="2023" name="IMA Fungus">
        <title>Comparative genomic study of the Penicillium genus elucidates a diverse pangenome and 15 lateral gene transfer events.</title>
        <authorList>
            <person name="Petersen C."/>
            <person name="Sorensen T."/>
            <person name="Nielsen M.R."/>
            <person name="Sondergaard T.E."/>
            <person name="Sorensen J.L."/>
            <person name="Fitzpatrick D.A."/>
            <person name="Frisvad J.C."/>
            <person name="Nielsen K.L."/>
        </authorList>
    </citation>
    <scope>NUCLEOTIDE SEQUENCE</scope>
    <source>
        <strain evidence="2">IBT 30069</strain>
    </source>
</reference>
<accession>A0A9W9EKL9</accession>
<sequence length="264" mass="28045">MAPKSSNDYASIIIPGSFSLPGSYTKLITALQSTNNAPATAIALPSVNDGTKFPPATLTDDVDLIRASMLAVLDSPSDPRDVVLICHSYGGLPGTCAVEGLSRSARASQGKTTAVVGIVYMAAFILPNGTCMRDTMGPIAPEEYRIGVRGGYLPAPPDELMVACFNDVPREEALKSLKQTALQSSDSYDGKVWFEGWREVPSLQILPGGDVVVSREKHEEMFSNTKAAGANIVQKIFEGASHGLMLSIPDKIAVAVRQFVDGEL</sequence>
<dbReference type="AlphaFoldDB" id="A0A9W9EKL9"/>
<evidence type="ECO:0000259" key="1">
    <source>
        <dbReference type="Pfam" id="PF12697"/>
    </source>
</evidence>
<dbReference type="OrthoDB" id="1263307at2759"/>
<proteinExistence type="predicted"/>
<gene>
    <name evidence="2" type="ORF">N7456_012955</name>
</gene>
<protein>
    <submittedName>
        <fullName evidence="2">Alpha/beta hydrolase fold-1</fullName>
    </submittedName>
</protein>
<dbReference type="EMBL" id="JAPQKH010000008">
    <property type="protein sequence ID" value="KAJ5083528.1"/>
    <property type="molecule type" value="Genomic_DNA"/>
</dbReference>
<dbReference type="GO" id="GO:0072330">
    <property type="term" value="P:monocarboxylic acid biosynthetic process"/>
    <property type="evidence" value="ECO:0007669"/>
    <property type="project" value="UniProtKB-ARBA"/>
</dbReference>
<reference evidence="2" key="1">
    <citation type="submission" date="2022-11" db="EMBL/GenBank/DDBJ databases">
        <authorList>
            <person name="Petersen C."/>
        </authorList>
    </citation>
    <scope>NUCLEOTIDE SEQUENCE</scope>
    <source>
        <strain evidence="2">IBT 30069</strain>
    </source>
</reference>
<evidence type="ECO:0000313" key="2">
    <source>
        <dbReference type="EMBL" id="KAJ5083528.1"/>
    </source>
</evidence>
<keyword evidence="3" id="KW-1185">Reference proteome</keyword>
<dbReference type="GO" id="GO:0016787">
    <property type="term" value="F:hydrolase activity"/>
    <property type="evidence" value="ECO:0007669"/>
    <property type="project" value="UniProtKB-KW"/>
</dbReference>
<keyword evidence="2" id="KW-0378">Hydrolase</keyword>